<evidence type="ECO:0000313" key="3">
    <source>
        <dbReference type="Proteomes" id="UP001430584"/>
    </source>
</evidence>
<dbReference type="EMBL" id="JAJVCZ030000006">
    <property type="protein sequence ID" value="KAL0259260.1"/>
    <property type="molecule type" value="Genomic_DNA"/>
</dbReference>
<sequence length="82" mass="8922">MPSVFTTIAVAATAVSAQFVTAPTNLTLKKGAAGVNVRYKEVPTGICETDPDVKSFSGYADVAEDQHIFWYVWHLELARFDG</sequence>
<dbReference type="RefSeq" id="XP_066632289.1">
    <property type="nucleotide sequence ID" value="XM_066778194.1"/>
</dbReference>
<reference evidence="2 3" key="1">
    <citation type="submission" date="2024-02" db="EMBL/GenBank/DDBJ databases">
        <title>De novo assembly and annotation of 12 fungi associated with fruit tree decline syndrome in Ontario, Canada.</title>
        <authorList>
            <person name="Sulman M."/>
            <person name="Ellouze W."/>
            <person name="Ilyukhin E."/>
        </authorList>
    </citation>
    <scope>NUCLEOTIDE SEQUENCE [LARGE SCALE GENOMIC DNA]</scope>
    <source>
        <strain evidence="2 3">FDS-637</strain>
    </source>
</reference>
<evidence type="ECO:0000256" key="1">
    <source>
        <dbReference type="SAM" id="SignalP"/>
    </source>
</evidence>
<dbReference type="GeneID" id="92010850"/>
<dbReference type="Proteomes" id="UP001430584">
    <property type="component" value="Unassembled WGS sequence"/>
</dbReference>
<feature type="signal peptide" evidence="1">
    <location>
        <begin position="1"/>
        <end position="17"/>
    </location>
</feature>
<feature type="chain" id="PRO_5047404221" evidence="1">
    <location>
        <begin position="18"/>
        <end position="82"/>
    </location>
</feature>
<organism evidence="2 3">
    <name type="scientific">Diplodia seriata</name>
    <dbReference type="NCBI Taxonomy" id="420778"/>
    <lineage>
        <taxon>Eukaryota</taxon>
        <taxon>Fungi</taxon>
        <taxon>Dikarya</taxon>
        <taxon>Ascomycota</taxon>
        <taxon>Pezizomycotina</taxon>
        <taxon>Dothideomycetes</taxon>
        <taxon>Dothideomycetes incertae sedis</taxon>
        <taxon>Botryosphaeriales</taxon>
        <taxon>Botryosphaeriaceae</taxon>
        <taxon>Diplodia</taxon>
    </lineage>
</organism>
<evidence type="ECO:0000313" key="2">
    <source>
        <dbReference type="EMBL" id="KAL0259260.1"/>
    </source>
</evidence>
<protein>
    <submittedName>
        <fullName evidence="2">Uncharacterized protein</fullName>
    </submittedName>
</protein>
<gene>
    <name evidence="2" type="ORF">SLS55_006765</name>
</gene>
<keyword evidence="3" id="KW-1185">Reference proteome</keyword>
<comment type="caution">
    <text evidence="2">The sequence shown here is derived from an EMBL/GenBank/DDBJ whole genome shotgun (WGS) entry which is preliminary data.</text>
</comment>
<keyword evidence="1" id="KW-0732">Signal</keyword>
<accession>A0ABR3CGC8</accession>
<name>A0ABR3CGC8_9PEZI</name>
<proteinExistence type="predicted"/>